<accession>A0A3A6TFY0</accession>
<dbReference type="RefSeq" id="WP_121855079.1">
    <property type="nucleotide sequence ID" value="NZ_CP037952.1"/>
</dbReference>
<evidence type="ECO:0000313" key="2">
    <source>
        <dbReference type="Proteomes" id="UP000273022"/>
    </source>
</evidence>
<comment type="caution">
    <text evidence="1">The sequence shown here is derived from an EMBL/GenBank/DDBJ whole genome shotgun (WGS) entry which is preliminary data.</text>
</comment>
<reference evidence="1 2" key="1">
    <citation type="submission" date="2018-09" db="EMBL/GenBank/DDBJ databases">
        <title>Phylogeny of the Shewanellaceae, and recommendation for two new genera, Pseudoshewanella and Parashewanella.</title>
        <authorList>
            <person name="Wang G."/>
        </authorList>
    </citation>
    <scope>NUCLEOTIDE SEQUENCE [LARGE SCALE GENOMIC DNA]</scope>
    <source>
        <strain evidence="1 2">KCTC 22492</strain>
    </source>
</reference>
<keyword evidence="2" id="KW-1185">Reference proteome</keyword>
<dbReference type="Proteomes" id="UP000273022">
    <property type="component" value="Unassembled WGS sequence"/>
</dbReference>
<dbReference type="AlphaFoldDB" id="A0A3A6TFY0"/>
<organism evidence="1 2">
    <name type="scientific">Parashewanella spongiae</name>
    <dbReference type="NCBI Taxonomy" id="342950"/>
    <lineage>
        <taxon>Bacteria</taxon>
        <taxon>Pseudomonadati</taxon>
        <taxon>Pseudomonadota</taxon>
        <taxon>Gammaproteobacteria</taxon>
        <taxon>Alteromonadales</taxon>
        <taxon>Shewanellaceae</taxon>
        <taxon>Parashewanella</taxon>
    </lineage>
</organism>
<evidence type="ECO:0000313" key="1">
    <source>
        <dbReference type="EMBL" id="RJY05750.1"/>
    </source>
</evidence>
<sequence length="246" mass="28902">MSVFCNGLSQPFGYHTPDLRHLRESQKQIDSHLDLVEFKLGFEKKCLNGRVDIVNDVELMSQLSSMKDYDIKLLKKSKEECDAIVFRFKHKERLNCFTVKIHRDVFDFARVNYTSESLADKILHSKYTINVREVIQYGVGGKEYIIVFYDFIDGLTLDLSINQGLLTKDRAAELLAELCFDFWQLNFNITLTDIKDFIWSYNGSLIITDLAKLVYLTNIQFPQKNILEFRERSSRFILKQRQFQPL</sequence>
<name>A0A3A6TFY0_9GAMM</name>
<protein>
    <submittedName>
        <fullName evidence="1">Uncharacterized protein</fullName>
    </submittedName>
</protein>
<proteinExistence type="predicted"/>
<gene>
    <name evidence="1" type="ORF">D5R81_18535</name>
</gene>
<dbReference type="EMBL" id="QYYH01000185">
    <property type="protein sequence ID" value="RJY05750.1"/>
    <property type="molecule type" value="Genomic_DNA"/>
</dbReference>